<dbReference type="EMBL" id="CP014989">
    <property type="protein sequence ID" value="ANS79969.1"/>
    <property type="molecule type" value="Genomic_DNA"/>
</dbReference>
<reference evidence="1 2" key="1">
    <citation type="submission" date="2016-03" db="EMBL/GenBank/DDBJ databases">
        <title>Shallow-sea hydrothermal system.</title>
        <authorList>
            <person name="Tang K."/>
        </authorList>
    </citation>
    <scope>NUCLEOTIDE SEQUENCE [LARGE SCALE GENOMIC DNA]</scope>
    <source>
        <strain evidence="1 2">JLT9</strain>
    </source>
</reference>
<gene>
    <name evidence="1" type="ORF">SGUI_2573</name>
</gene>
<proteinExistence type="predicted"/>
<dbReference type="Proteomes" id="UP000092482">
    <property type="component" value="Chromosome"/>
</dbReference>
<sequence length="92" mass="10055">MLDLREAVVTSPVVELRLNDIFSSCKVIVPRGVGVDVPGGSALFSELKGDYEGVSDPGMWRLTIVHNGAVSSVRVLSLDPGETEPKWWKKLF</sequence>
<organism evidence="1 2">
    <name type="scientific">Serinicoccus hydrothermalis</name>
    <dbReference type="NCBI Taxonomy" id="1758689"/>
    <lineage>
        <taxon>Bacteria</taxon>
        <taxon>Bacillati</taxon>
        <taxon>Actinomycetota</taxon>
        <taxon>Actinomycetes</taxon>
        <taxon>Micrococcales</taxon>
        <taxon>Ornithinimicrobiaceae</taxon>
        <taxon>Serinicoccus</taxon>
    </lineage>
</organism>
<dbReference type="KEGG" id="serj:SGUI_2573"/>
<evidence type="ECO:0000313" key="1">
    <source>
        <dbReference type="EMBL" id="ANS79969.1"/>
    </source>
</evidence>
<keyword evidence="2" id="KW-1185">Reference proteome</keyword>
<evidence type="ECO:0000313" key="2">
    <source>
        <dbReference type="Proteomes" id="UP000092482"/>
    </source>
</evidence>
<accession>A0A1B1NEX9</accession>
<dbReference type="AlphaFoldDB" id="A0A1B1NEX9"/>
<protein>
    <submittedName>
        <fullName evidence="1">Uncharacterized protein</fullName>
    </submittedName>
</protein>
<name>A0A1B1NEX9_9MICO</name>
<dbReference type="STRING" id="1758689.SGUI_2573"/>